<dbReference type="InterPro" id="IPR041033">
    <property type="entry name" value="SpaA_PFL_dom_1"/>
</dbReference>
<dbReference type="EMBL" id="AAYG02000018">
    <property type="protein sequence ID" value="EDN77205.1"/>
    <property type="molecule type" value="Genomic_DNA"/>
</dbReference>
<dbReference type="PROSITE" id="PS50847">
    <property type="entry name" value="GRAM_POS_ANCHORING"/>
    <property type="match status" value="1"/>
</dbReference>
<evidence type="ECO:0000256" key="4">
    <source>
        <dbReference type="ARBA" id="ARBA00022729"/>
    </source>
</evidence>
<evidence type="ECO:0000313" key="10">
    <source>
        <dbReference type="EMBL" id="EDN77205.1"/>
    </source>
</evidence>
<dbReference type="Gene3D" id="2.60.40.10">
    <property type="entry name" value="Immunoglobulins"/>
    <property type="match status" value="3"/>
</dbReference>
<feature type="compositionally biased region" description="Basic and acidic residues" evidence="6">
    <location>
        <begin position="958"/>
        <end position="989"/>
    </location>
</feature>
<evidence type="ECO:0000313" key="11">
    <source>
        <dbReference type="Proteomes" id="UP000004410"/>
    </source>
</evidence>
<dbReference type="Gene3D" id="2.60.40.3930">
    <property type="match status" value="2"/>
</dbReference>
<dbReference type="PaxDb" id="411470-RUMGNA_02412"/>
<keyword evidence="7" id="KW-0812">Transmembrane</keyword>
<keyword evidence="4" id="KW-0732">Signal</keyword>
<proteinExistence type="inferred from homology"/>
<keyword evidence="7" id="KW-0472">Membrane</keyword>
<dbReference type="InterPro" id="IPR013783">
    <property type="entry name" value="Ig-like_fold"/>
</dbReference>
<keyword evidence="3" id="KW-0964">Secreted</keyword>
<reference evidence="10 11" key="2">
    <citation type="submission" date="2007-06" db="EMBL/GenBank/DDBJ databases">
        <title>Draft genome sequence of Ruminococcus gnavus (ATCC 29149).</title>
        <authorList>
            <person name="Sudarsanam P."/>
            <person name="Ley R."/>
            <person name="Guruge J."/>
            <person name="Turnbaugh P.J."/>
            <person name="Mahowald M."/>
            <person name="Liep D."/>
            <person name="Gordon J."/>
        </authorList>
    </citation>
    <scope>NUCLEOTIDE SEQUENCE [LARGE SCALE GENOMIC DNA]</scope>
    <source>
        <strain evidence="10 11">ATCC 29149</strain>
    </source>
</reference>
<feature type="region of interest" description="Disordered" evidence="6">
    <location>
        <begin position="643"/>
        <end position="669"/>
    </location>
</feature>
<dbReference type="EMBL" id="AAYG02000042">
    <property type="protein sequence ID" value="EDN75721.1"/>
    <property type="molecule type" value="Genomic_DNA"/>
</dbReference>
<evidence type="ECO:0000256" key="1">
    <source>
        <dbReference type="ARBA" id="ARBA00007257"/>
    </source>
</evidence>
<dbReference type="NCBIfam" id="NF033903">
    <property type="entry name" value="VaFE_rpt"/>
    <property type="match status" value="2"/>
</dbReference>
<evidence type="ECO:0000256" key="6">
    <source>
        <dbReference type="SAM" id="MobiDB-lite"/>
    </source>
</evidence>
<reference evidence="10 11" key="1">
    <citation type="submission" date="2007-04" db="EMBL/GenBank/DDBJ databases">
        <authorList>
            <person name="Fulton L."/>
            <person name="Clifton S."/>
            <person name="Fulton B."/>
            <person name="Xu J."/>
            <person name="Minx P."/>
            <person name="Pepin K.H."/>
            <person name="Johnson M."/>
            <person name="Thiruvilangam P."/>
            <person name="Bhonagiri V."/>
            <person name="Nash W.E."/>
            <person name="Mardis E.R."/>
            <person name="Wilson R.K."/>
        </authorList>
    </citation>
    <scope>NUCLEOTIDE SEQUENCE [LARGE SCALE GENOMIC DNA]</scope>
    <source>
        <strain evidence="10 11">ATCC 29149</strain>
    </source>
</reference>
<keyword evidence="2" id="KW-0134">Cell wall</keyword>
<feature type="region of interest" description="Disordered" evidence="6">
    <location>
        <begin position="956"/>
        <end position="1010"/>
    </location>
</feature>
<keyword evidence="7" id="KW-1133">Transmembrane helix</keyword>
<evidence type="ECO:0000256" key="3">
    <source>
        <dbReference type="ARBA" id="ARBA00022525"/>
    </source>
</evidence>
<dbReference type="AlphaFoldDB" id="A7B4C8"/>
<comment type="caution">
    <text evidence="10">The sequence shown here is derived from an EMBL/GenBank/DDBJ whole genome shotgun (WGS) entry which is preliminary data.</text>
</comment>
<dbReference type="Pfam" id="PF17802">
    <property type="entry name" value="SpaA"/>
    <property type="match status" value="2"/>
</dbReference>
<dbReference type="eggNOG" id="COG4932">
    <property type="taxonomic scope" value="Bacteria"/>
</dbReference>
<dbReference type="NCBIfam" id="TIGR01167">
    <property type="entry name" value="LPXTG_anchor"/>
    <property type="match status" value="1"/>
</dbReference>
<evidence type="ECO:0000313" key="9">
    <source>
        <dbReference type="EMBL" id="EDN75721.1"/>
    </source>
</evidence>
<gene>
    <name evidence="10" type="ORF">RUMGNA_02412</name>
    <name evidence="9" type="ORF">RUMGNA_03967</name>
</gene>
<evidence type="ECO:0000259" key="8">
    <source>
        <dbReference type="PROSITE" id="PS50847"/>
    </source>
</evidence>
<accession>A7B4C8</accession>
<evidence type="ECO:0000256" key="2">
    <source>
        <dbReference type="ARBA" id="ARBA00022512"/>
    </source>
</evidence>
<dbReference type="InterPro" id="IPR041100">
    <property type="entry name" value="TQ"/>
</dbReference>
<dbReference type="PANTHER" id="PTHR36108:SF13">
    <property type="entry name" value="COLOSSIN-B-RELATED"/>
    <property type="match status" value="1"/>
</dbReference>
<feature type="domain" description="Gram-positive cocci surface proteins LPxTG" evidence="8">
    <location>
        <begin position="1003"/>
        <end position="1040"/>
    </location>
</feature>
<feature type="transmembrane region" description="Helical" evidence="7">
    <location>
        <begin position="1012"/>
        <end position="1032"/>
    </location>
</feature>
<dbReference type="InterPro" id="IPR019931">
    <property type="entry name" value="LPXTG_anchor"/>
</dbReference>
<keyword evidence="5" id="KW-0572">Peptidoglycan-anchor</keyword>
<feature type="compositionally biased region" description="Polar residues" evidence="6">
    <location>
        <begin position="1000"/>
        <end position="1010"/>
    </location>
</feature>
<dbReference type="Pfam" id="PF18202">
    <property type="entry name" value="TQ"/>
    <property type="match status" value="2"/>
</dbReference>
<protein>
    <submittedName>
        <fullName evidence="10">LPXTG-motif cell wall anchor domain protein</fullName>
    </submittedName>
</protein>
<dbReference type="Proteomes" id="UP000004410">
    <property type="component" value="Unassembled WGS sequence"/>
</dbReference>
<organism evidence="10 11">
    <name type="scientific">Mediterraneibacter gnavus (strain ATCC 29149 / DSM 114966 / JCM 6515 / VPI C7-9)</name>
    <name type="common">Ruminococcus gnavus</name>
    <dbReference type="NCBI Taxonomy" id="411470"/>
    <lineage>
        <taxon>Bacteria</taxon>
        <taxon>Bacillati</taxon>
        <taxon>Bacillota</taxon>
        <taxon>Clostridia</taxon>
        <taxon>Lachnospirales</taxon>
        <taxon>Lachnospiraceae</taxon>
        <taxon>Mediterraneibacter</taxon>
    </lineage>
</organism>
<sequence>MTFLFYFQPFLLDGYFITQNERSIRFMKKMLKRLCTGFLALATVVTTLPTTPVHAESKQYWTESKERVGIVEKVMNDGSIGSTFNEGHLTVEGEDAYCIDINTDFRNGYKTRIDASTRMSADQISDVALSIEYVKQYTDSHSGISNNHAYLLRQLVVWQRLSVHLGWQCDNVRASYDEIPKATQDEVFSGARAFVKENKGRYECGGYIYSGEGQELGQFWAKLNIGNAKLKKATSNTSITDGNGNYSIAGATYGVFSDKNCTKQLATLTTDENGNTDVVEVKAGTVYIKELSAPAGYKVDKTIYSLKVEAGKTATLKVSDTPKVTDTLIELFKIDMETQKDNPQGNASLAGAEFTWKYYAGFYNKDNLPAEATRTWVTKTIAETDSDGSTHYITKFADAYKVSGDSFYMQDGKAVLPLGTLTVEETKAPNGYLLDGAYMQAGDKSEQIKDLYLTQITEDGDLAVLSGSNQFSVSDKVIRGGVKIQKRDLETGDTKPQGSATLKDTAFDIISLNDNAVLVEGKLYKKNEVVKTIRTDIEGIASTSADLLPYGNFRIVESEAPDGYLTDGAKPIDFTITENGKIVDLTDEAHSIYNQIKRGDIEGVKIGAGTHKRLADVPFRITSKTTGENHIVVTDDNGQFSTSSEWASHKHNTNAGKTSEDGVWFGTSEPDDSKGALPYDTYIIEEMRCDSNKGFELIPPFEIVVSRNNLVIDLGTLTDEYEKEISIHTTATSKDGEKTILAGKEVTIVDTVKLNGLTKGTKYQLKGWQMLKEENAELIIDGKRVENDYTFVADDEEMKVEISYIFNASALGGKNLVTFEELYDFSNPDEPVKVAEHKDIEDDGQTVLITERIIKIHTTATDKDGNKELEAGKEVTIIDTVTLEGLEVGTQYKLVGWQMLKKENAELLINGKRVESDYTFTADSETMKVEVAFTLDATSLDGKQLVTFEELYDLSNPDDPKKVTEHKDIEDKGQTITFKEKPKEPEKPETPPTPEKPNRPSDSPKTGDNTNLYGLLALLLTSGAGLAGIFFYKRRKMKKS</sequence>
<dbReference type="PANTHER" id="PTHR36108">
    <property type="entry name" value="COLOSSIN-B-RELATED"/>
    <property type="match status" value="1"/>
</dbReference>
<evidence type="ECO:0000256" key="7">
    <source>
        <dbReference type="SAM" id="Phobius"/>
    </source>
</evidence>
<name>A7B4C8_MEDG7</name>
<comment type="similarity">
    <text evidence="1">Belongs to the serine-aspartate repeat-containing protein (SDr) family.</text>
</comment>
<evidence type="ECO:0000256" key="5">
    <source>
        <dbReference type="ARBA" id="ARBA00023088"/>
    </source>
</evidence>